<evidence type="ECO:0000313" key="1">
    <source>
        <dbReference type="EMBL" id="EHJ52826.1"/>
    </source>
</evidence>
<protein>
    <submittedName>
        <fullName evidence="1">Uncharacterized protein</fullName>
    </submittedName>
</protein>
<keyword evidence="2" id="KW-1185">Reference proteome</keyword>
<reference evidence="1 2" key="1">
    <citation type="journal article" date="2014" name="Int. J. Syst. Evol. Microbiol.">
        <title>Phylogenomics and the dynamic genome evolution of the genus Streptococcus.</title>
        <authorList>
            <consortium name="The Broad Institute Genome Sequencing Platform"/>
            <person name="Richards V.P."/>
            <person name="Palmer S.R."/>
            <person name="Pavinski Bitar P.D."/>
            <person name="Qin X."/>
            <person name="Weinstock G.M."/>
            <person name="Highlander S.K."/>
            <person name="Town C.D."/>
            <person name="Burne R.A."/>
            <person name="Stanhope M.J."/>
        </authorList>
    </citation>
    <scope>NUCLEOTIDE SEQUENCE [LARGE SCALE GENOMIC DNA]</scope>
    <source>
        <strain evidence="1 2">NCTC 11558</strain>
    </source>
</reference>
<accession>G5JV89</accession>
<sequence length="39" mass="4707">MNCTRIQIMNQFDRKDTANPLFQTVFQTFENTSHTWQTL</sequence>
<gene>
    <name evidence="1" type="ORF">STRMA_1800</name>
</gene>
<evidence type="ECO:0000313" key="2">
    <source>
        <dbReference type="Proteomes" id="UP000003573"/>
    </source>
</evidence>
<dbReference type="AlphaFoldDB" id="G5JV89"/>
<name>G5JV89_9STRE</name>
<dbReference type="EMBL" id="AEUW02000001">
    <property type="protein sequence ID" value="EHJ52826.1"/>
    <property type="molecule type" value="Genomic_DNA"/>
</dbReference>
<organism evidence="1 2">
    <name type="scientific">Streptococcus macacae NCTC 11558</name>
    <dbReference type="NCBI Taxonomy" id="764298"/>
    <lineage>
        <taxon>Bacteria</taxon>
        <taxon>Bacillati</taxon>
        <taxon>Bacillota</taxon>
        <taxon>Bacilli</taxon>
        <taxon>Lactobacillales</taxon>
        <taxon>Streptococcaceae</taxon>
        <taxon>Streptococcus</taxon>
    </lineage>
</organism>
<dbReference type="Proteomes" id="UP000003573">
    <property type="component" value="Unassembled WGS sequence"/>
</dbReference>
<proteinExistence type="predicted"/>
<comment type="caution">
    <text evidence="1">The sequence shown here is derived from an EMBL/GenBank/DDBJ whole genome shotgun (WGS) entry which is preliminary data.</text>
</comment>